<proteinExistence type="predicted"/>
<dbReference type="InterPro" id="IPR051011">
    <property type="entry name" value="Metal_resp_trans_reg"/>
</dbReference>
<name>F5Y156_RAMTT</name>
<gene>
    <name evidence="5" type="ordered locus">Rta_23580</name>
</gene>
<dbReference type="eggNOG" id="COG0640">
    <property type="taxonomic scope" value="Bacteria"/>
</dbReference>
<dbReference type="Proteomes" id="UP000008385">
    <property type="component" value="Chromosome"/>
</dbReference>
<dbReference type="SMART" id="SM00418">
    <property type="entry name" value="HTH_ARSR"/>
    <property type="match status" value="1"/>
</dbReference>
<organism evidence="5 6">
    <name type="scientific">Ramlibacter tataouinensis (strain ATCC BAA-407 / DSM 14655 / LMG 21543 / TTB310)</name>
    <dbReference type="NCBI Taxonomy" id="365046"/>
    <lineage>
        <taxon>Bacteria</taxon>
        <taxon>Pseudomonadati</taxon>
        <taxon>Pseudomonadota</taxon>
        <taxon>Betaproteobacteria</taxon>
        <taxon>Burkholderiales</taxon>
        <taxon>Comamonadaceae</taxon>
        <taxon>Ramlibacter</taxon>
    </lineage>
</organism>
<keyword evidence="2" id="KW-0238">DNA-binding</keyword>
<keyword evidence="1" id="KW-0805">Transcription regulation</keyword>
<dbReference type="GO" id="GO:0003677">
    <property type="term" value="F:DNA binding"/>
    <property type="evidence" value="ECO:0007669"/>
    <property type="project" value="UniProtKB-KW"/>
</dbReference>
<dbReference type="PANTHER" id="PTHR43132">
    <property type="entry name" value="ARSENICAL RESISTANCE OPERON REPRESSOR ARSR-RELATED"/>
    <property type="match status" value="1"/>
</dbReference>
<reference evidence="5 6" key="2">
    <citation type="journal article" date="2011" name="PLoS ONE">
        <title>The Cyst-Dividing Bacterium Ramlibacter tataouinensis TTB310 Genome Reveals a Well-Stocked Toolbox for Adaptation to a Desert Environment.</title>
        <authorList>
            <person name="De Luca G."/>
            <person name="Barakat M."/>
            <person name="Ortet P."/>
            <person name="Fochesato S."/>
            <person name="Jourlin-Castelli C."/>
            <person name="Ansaldi M."/>
            <person name="Py B."/>
            <person name="Fichant G."/>
            <person name="Coutinho P.M."/>
            <person name="Voulhoux R."/>
            <person name="Bastien O."/>
            <person name="Marechal E."/>
            <person name="Henrissat B."/>
            <person name="Quentin Y."/>
            <person name="Noirot P."/>
            <person name="Filloux A."/>
            <person name="Mejean V."/>
            <person name="Dubow M.S."/>
            <person name="Barras F."/>
            <person name="Barbe V."/>
            <person name="Weissenbach J."/>
            <person name="Mihalcescu I."/>
            <person name="Vermeglio A."/>
            <person name="Achouak W."/>
            <person name="Heulin T."/>
        </authorList>
    </citation>
    <scope>NUCLEOTIDE SEQUENCE [LARGE SCALE GENOMIC DNA]</scope>
    <source>
        <strain evidence="6">ATCC BAA-407 / DSM 14655 / LMG 21543 / TTB310</strain>
    </source>
</reference>
<dbReference type="EMBL" id="CP000245">
    <property type="protein sequence ID" value="AEG93457.1"/>
    <property type="molecule type" value="Genomic_DNA"/>
</dbReference>
<evidence type="ECO:0000256" key="2">
    <source>
        <dbReference type="ARBA" id="ARBA00023125"/>
    </source>
</evidence>
<keyword evidence="6" id="KW-1185">Reference proteome</keyword>
<dbReference type="STRING" id="365046.Rta_23580"/>
<dbReference type="PATRIC" id="fig|365046.3.peg.2416"/>
<accession>F5Y156</accession>
<keyword evidence="3" id="KW-0804">Transcription</keyword>
<evidence type="ECO:0000313" key="5">
    <source>
        <dbReference type="EMBL" id="AEG93457.1"/>
    </source>
</evidence>
<dbReference type="GO" id="GO:0003700">
    <property type="term" value="F:DNA-binding transcription factor activity"/>
    <property type="evidence" value="ECO:0007669"/>
    <property type="project" value="InterPro"/>
</dbReference>
<dbReference type="CDD" id="cd00090">
    <property type="entry name" value="HTH_ARSR"/>
    <property type="match status" value="1"/>
</dbReference>
<dbReference type="HOGENOM" id="CLU_097806_2_2_4"/>
<dbReference type="InterPro" id="IPR001845">
    <property type="entry name" value="HTH_ArsR_DNA-bd_dom"/>
</dbReference>
<dbReference type="Gene3D" id="1.10.10.10">
    <property type="entry name" value="Winged helix-like DNA-binding domain superfamily/Winged helix DNA-binding domain"/>
    <property type="match status" value="1"/>
</dbReference>
<evidence type="ECO:0000256" key="1">
    <source>
        <dbReference type="ARBA" id="ARBA00023015"/>
    </source>
</evidence>
<feature type="domain" description="HTH arsR-type" evidence="4">
    <location>
        <begin position="19"/>
        <end position="114"/>
    </location>
</feature>
<reference evidence="6" key="1">
    <citation type="submission" date="2006-01" db="EMBL/GenBank/DDBJ databases">
        <title>Genome of the cyst-dividing bacterium Ramlibacter tataouinensis.</title>
        <authorList>
            <person name="Barakat M."/>
            <person name="Ortet P."/>
            <person name="De Luca G."/>
            <person name="Jourlin-Castelli C."/>
            <person name="Ansaldi M."/>
            <person name="Py B."/>
            <person name="Fichant G."/>
            <person name="Coutinho P."/>
            <person name="Voulhoux R."/>
            <person name="Bastien O."/>
            <person name="Roy S."/>
            <person name="Marechal E."/>
            <person name="Henrissat B."/>
            <person name="Quentin Y."/>
            <person name="Noirot P."/>
            <person name="Filloux A."/>
            <person name="Mejean V."/>
            <person name="DuBow M."/>
            <person name="Barras F."/>
            <person name="Heulin T."/>
        </authorList>
    </citation>
    <scope>NUCLEOTIDE SEQUENCE [LARGE SCALE GENOMIC DNA]</scope>
    <source>
        <strain evidence="6">ATCC BAA-407 / DSM 14655 / LMG 21543 / TTB310</strain>
    </source>
</reference>
<sequence>MAGRFSVRLLFQCSLYCWMMNDEQALAALAALAQAQRLRIFRALVVAGPDGLTPGAMAEQLGLAPSALSFHLKELARSALASVQPQGRHLVYRADFDAMSGLMAYLTEHCCKGAACAVAPVACAPVPSRKKR</sequence>
<dbReference type="InterPro" id="IPR011991">
    <property type="entry name" value="ArsR-like_HTH"/>
</dbReference>
<protein>
    <submittedName>
        <fullName evidence="5">Transcriptional regulator, ArsR family-like protein</fullName>
    </submittedName>
</protein>
<dbReference type="AlphaFoldDB" id="F5Y156"/>
<dbReference type="PANTHER" id="PTHR43132:SF2">
    <property type="entry name" value="ARSENICAL RESISTANCE OPERON REPRESSOR ARSR-RELATED"/>
    <property type="match status" value="1"/>
</dbReference>
<dbReference type="PROSITE" id="PS50987">
    <property type="entry name" value="HTH_ARSR_2"/>
    <property type="match status" value="1"/>
</dbReference>
<evidence type="ECO:0000256" key="3">
    <source>
        <dbReference type="ARBA" id="ARBA00023163"/>
    </source>
</evidence>
<dbReference type="Pfam" id="PF12840">
    <property type="entry name" value="HTH_20"/>
    <property type="match status" value="1"/>
</dbReference>
<dbReference type="KEGG" id="rta:Rta_23580"/>
<dbReference type="InterPro" id="IPR036388">
    <property type="entry name" value="WH-like_DNA-bd_sf"/>
</dbReference>
<evidence type="ECO:0000313" key="6">
    <source>
        <dbReference type="Proteomes" id="UP000008385"/>
    </source>
</evidence>
<dbReference type="InterPro" id="IPR036390">
    <property type="entry name" value="WH_DNA-bd_sf"/>
</dbReference>
<evidence type="ECO:0000259" key="4">
    <source>
        <dbReference type="PROSITE" id="PS50987"/>
    </source>
</evidence>
<dbReference type="SUPFAM" id="SSF46785">
    <property type="entry name" value="Winged helix' DNA-binding domain"/>
    <property type="match status" value="1"/>
</dbReference>